<dbReference type="PANTHER" id="PTHR11659">
    <property type="entry name" value="GLUTAMYL-TRNA GLN AMIDOTRANSFERASE SUBUNIT B MITOCHONDRIAL AND PROKARYOTIC PET112-RELATED"/>
    <property type="match status" value="1"/>
</dbReference>
<accession>J3Z1Y2</accession>
<evidence type="ECO:0000259" key="5">
    <source>
        <dbReference type="Pfam" id="PF02934"/>
    </source>
</evidence>
<dbReference type="AlphaFoldDB" id="J3Z1Y2"/>
<dbReference type="OrthoDB" id="9804078at2"/>
<dbReference type="InterPro" id="IPR017959">
    <property type="entry name" value="Asn/Gln-tRNA_amidoTrfase_suB/E"/>
</dbReference>
<sequence>MFQFEKFLFIKIGVEIHIKLNVNKIFTNNKKNTYYDISIPGILPNFNYLIKYFILFFCFNFNCCFFNYSIFERKLYFYYDLPKNYQIMQNNYQNIYNLIFNNYCKKKILIKKIHLEEDAASTNNFNSKNINYKRSGNSLIEIVTEPNFNSVNCLIIFIKKINKIIKNYSISKCKMQNSDLRIDINISIINKFNLLKSKKTEIKNLNSYDNIFKSSYYEIIRLFLILEFKKKKKISTRNYNKIKTIKIRNNNLKNYDYDIEYDIGIISYYNYEIIKIFYKKFKLKKIFFFLPKKKYFLLKKIYFNKLYNIKKNIFFFFSKKNKIINNFYYNYNVFIRLKINKKKILYFKIKKKIIKIFRLFELINF</sequence>
<keyword evidence="6" id="KW-0808">Transferase</keyword>
<keyword evidence="4" id="KW-0648">Protein biosynthesis</keyword>
<keyword evidence="1" id="KW-0436">Ligase</keyword>
<dbReference type="KEGG" id="crv:A357_048"/>
<evidence type="ECO:0000256" key="2">
    <source>
        <dbReference type="ARBA" id="ARBA00022741"/>
    </source>
</evidence>
<feature type="domain" description="Aspartyl/Glutamyl-tRNA(Gln) amidotransferase subunit B/E catalytic" evidence="5">
    <location>
        <begin position="11"/>
        <end position="266"/>
    </location>
</feature>
<dbReference type="STRING" id="1202540.A357_048"/>
<organism evidence="6 7">
    <name type="scientific">Candidatus Carsonella ruddii PC isolate NHV</name>
    <dbReference type="NCBI Taxonomy" id="1202540"/>
    <lineage>
        <taxon>Bacteria</taxon>
        <taxon>Pseudomonadati</taxon>
        <taxon>Pseudomonadota</taxon>
        <taxon>Gammaproteobacteria</taxon>
        <taxon>Oceanospirillales</taxon>
        <taxon>Halomonadaceae</taxon>
        <taxon>Zymobacter group</taxon>
        <taxon>Candidatus Carsonella</taxon>
    </lineage>
</organism>
<evidence type="ECO:0000313" key="7">
    <source>
        <dbReference type="Proteomes" id="UP000003935"/>
    </source>
</evidence>
<protein>
    <submittedName>
        <fullName evidence="6">Aspartyl/glutamyl-tRNA amidotransferase B subunit</fullName>
    </submittedName>
</protein>
<dbReference type="HOGENOM" id="CLU_757961_0_0_6"/>
<dbReference type="Proteomes" id="UP000003935">
    <property type="component" value="Chromosome"/>
</dbReference>
<evidence type="ECO:0000313" key="6">
    <source>
        <dbReference type="EMBL" id="AFP84269.1"/>
    </source>
</evidence>
<evidence type="ECO:0000256" key="3">
    <source>
        <dbReference type="ARBA" id="ARBA00022840"/>
    </source>
</evidence>
<proteinExistence type="predicted"/>
<dbReference type="InterPro" id="IPR014746">
    <property type="entry name" value="Gln_synth/guanido_kin_cat_dom"/>
</dbReference>
<dbReference type="SUPFAM" id="SSF55931">
    <property type="entry name" value="Glutamine synthetase/guanido kinase"/>
    <property type="match status" value="1"/>
</dbReference>
<dbReference type="InterPro" id="IPR006075">
    <property type="entry name" value="Asn/Gln-tRNA_Trfase_suB/E_cat"/>
</dbReference>
<dbReference type="GO" id="GO:0070681">
    <property type="term" value="P:glutaminyl-tRNAGln biosynthesis via transamidation"/>
    <property type="evidence" value="ECO:0007669"/>
    <property type="project" value="TreeGrafter"/>
</dbReference>
<dbReference type="GO" id="GO:0016740">
    <property type="term" value="F:transferase activity"/>
    <property type="evidence" value="ECO:0007669"/>
    <property type="project" value="UniProtKB-KW"/>
</dbReference>
<gene>
    <name evidence="6" type="primary">gatB</name>
    <name evidence="6" type="ORF">A357_048</name>
</gene>
<keyword evidence="2" id="KW-0547">Nucleotide-binding</keyword>
<evidence type="ECO:0000256" key="1">
    <source>
        <dbReference type="ARBA" id="ARBA00022598"/>
    </source>
</evidence>
<keyword evidence="3" id="KW-0067">ATP-binding</keyword>
<dbReference type="GO" id="GO:0006412">
    <property type="term" value="P:translation"/>
    <property type="evidence" value="ECO:0007669"/>
    <property type="project" value="UniProtKB-KW"/>
</dbReference>
<dbReference type="EMBL" id="CP003545">
    <property type="protein sequence ID" value="AFP84269.1"/>
    <property type="molecule type" value="Genomic_DNA"/>
</dbReference>
<dbReference type="GO" id="GO:0030956">
    <property type="term" value="C:glutamyl-tRNA(Gln) amidotransferase complex"/>
    <property type="evidence" value="ECO:0007669"/>
    <property type="project" value="TreeGrafter"/>
</dbReference>
<dbReference type="GO" id="GO:0050567">
    <property type="term" value="F:glutaminyl-tRNA synthase (glutamine-hydrolyzing) activity"/>
    <property type="evidence" value="ECO:0007669"/>
    <property type="project" value="TreeGrafter"/>
</dbReference>
<dbReference type="Pfam" id="PF02934">
    <property type="entry name" value="GatB_N"/>
    <property type="match status" value="1"/>
</dbReference>
<dbReference type="PATRIC" id="fig|1202540.3.peg.44"/>
<dbReference type="RefSeq" id="WP_014887568.1">
    <property type="nucleotide sequence ID" value="NC_018418.1"/>
</dbReference>
<dbReference type="GO" id="GO:0005524">
    <property type="term" value="F:ATP binding"/>
    <property type="evidence" value="ECO:0007669"/>
    <property type="project" value="UniProtKB-KW"/>
</dbReference>
<name>J3Z1Y2_CARRU</name>
<dbReference type="PANTHER" id="PTHR11659:SF0">
    <property type="entry name" value="GLUTAMYL-TRNA(GLN) AMIDOTRANSFERASE SUBUNIT B, MITOCHONDRIAL"/>
    <property type="match status" value="1"/>
</dbReference>
<evidence type="ECO:0000256" key="4">
    <source>
        <dbReference type="ARBA" id="ARBA00022917"/>
    </source>
</evidence>
<reference evidence="6 7" key="1">
    <citation type="journal article" date="2012" name="Mol. Biol. Evol.">
        <title>Genome reduction and co-evolution between the primary and secondary bacterial symbionts of psyllids.</title>
        <authorList>
            <person name="Sloan D.B."/>
            <person name="Moran N.A."/>
        </authorList>
    </citation>
    <scope>NUCLEOTIDE SEQUENCE [LARGE SCALE GENOMIC DNA]</scope>
    <source>
        <strain evidence="6 7">PC</strain>
    </source>
</reference>